<dbReference type="Proteomes" id="UP000316030">
    <property type="component" value="Unassembled WGS sequence"/>
</dbReference>
<protein>
    <recommendedName>
        <fullName evidence="1">4Fe-4S ferredoxin-type domain-containing protein</fullName>
    </recommendedName>
</protein>
<evidence type="ECO:0000259" key="1">
    <source>
        <dbReference type="PROSITE" id="PS51379"/>
    </source>
</evidence>
<feature type="domain" description="4Fe-4S ferredoxin-type" evidence="1">
    <location>
        <begin position="134"/>
        <end position="164"/>
    </location>
</feature>
<dbReference type="EMBL" id="FXTO01000007">
    <property type="protein sequence ID" value="SMO61498.1"/>
    <property type="molecule type" value="Genomic_DNA"/>
</dbReference>
<name>A0A521CQ21_9RHOB</name>
<dbReference type="AlphaFoldDB" id="A0A521CQ21"/>
<organism evidence="2 3">
    <name type="scientific">Thalassovita litoralis</name>
    <dbReference type="NCBI Taxonomy" id="1010611"/>
    <lineage>
        <taxon>Bacteria</taxon>
        <taxon>Pseudomonadati</taxon>
        <taxon>Pseudomonadota</taxon>
        <taxon>Alphaproteobacteria</taxon>
        <taxon>Rhodobacterales</taxon>
        <taxon>Roseobacteraceae</taxon>
        <taxon>Thalassovita</taxon>
    </lineage>
</organism>
<proteinExistence type="predicted"/>
<evidence type="ECO:0000313" key="2">
    <source>
        <dbReference type="EMBL" id="SMO61498.1"/>
    </source>
</evidence>
<dbReference type="InterPro" id="IPR017896">
    <property type="entry name" value="4Fe4S_Fe-S-bd"/>
</dbReference>
<evidence type="ECO:0000313" key="3">
    <source>
        <dbReference type="Proteomes" id="UP000316030"/>
    </source>
</evidence>
<keyword evidence="3" id="KW-1185">Reference proteome</keyword>
<accession>A0A521CQ21</accession>
<dbReference type="OrthoDB" id="8279740at2"/>
<gene>
    <name evidence="2" type="ORF">SAMN06265173_10784</name>
</gene>
<dbReference type="RefSeq" id="WP_142492867.1">
    <property type="nucleotide sequence ID" value="NZ_FXTO01000007.1"/>
</dbReference>
<sequence length="213" mass="23096">MTQSYRDIENAALGRHLRIRGAFHPTDLEGVATLLLLGPDEPGFWAEFTASPEYQDTQPEPMDRWSARVITELAQQLGGQAFFPFGGPPWHSFIAWAKTSGRAWQSPINLLVHDQAGLFISYRGALGLSQHIDLPPAPIAAPCTDCAQPCRTACPVDAFASGSYNVPACKAYLATTAGQDCMENGCAARRACPVSQTFGRLPAQSAFHMRAFV</sequence>
<dbReference type="PROSITE" id="PS51379">
    <property type="entry name" value="4FE4S_FER_2"/>
    <property type="match status" value="1"/>
</dbReference>
<reference evidence="2 3" key="1">
    <citation type="submission" date="2017-05" db="EMBL/GenBank/DDBJ databases">
        <authorList>
            <person name="Varghese N."/>
            <person name="Submissions S."/>
        </authorList>
    </citation>
    <scope>NUCLEOTIDE SEQUENCE [LARGE SCALE GENOMIC DNA]</scope>
    <source>
        <strain evidence="2 3">DSM 29506</strain>
    </source>
</reference>